<dbReference type="InterPro" id="IPR026913">
    <property type="entry name" value="METTL24"/>
</dbReference>
<dbReference type="RefSeq" id="WP_093524045.1">
    <property type="nucleotide sequence ID" value="NZ_FOSK01000021.1"/>
</dbReference>
<dbReference type="PANTHER" id="PTHR32026">
    <property type="entry name" value="METHYLTRANSFERASE-LIKE PROTEIN 24"/>
    <property type="match status" value="1"/>
</dbReference>
<dbReference type="EMBL" id="FOSK01000021">
    <property type="protein sequence ID" value="SFL19511.1"/>
    <property type="molecule type" value="Genomic_DNA"/>
</dbReference>
<evidence type="ECO:0000259" key="1">
    <source>
        <dbReference type="Pfam" id="PF13383"/>
    </source>
</evidence>
<accession>A0A1I4FS60</accession>
<protein>
    <submittedName>
        <fullName evidence="2">Methyltransferase domain-containing protein</fullName>
    </submittedName>
</protein>
<evidence type="ECO:0000313" key="3">
    <source>
        <dbReference type="Proteomes" id="UP000199598"/>
    </source>
</evidence>
<feature type="domain" description="Methyltransferase" evidence="1">
    <location>
        <begin position="32"/>
        <end position="216"/>
    </location>
</feature>
<sequence length="299" mass="34448">MLTLSKNSETSLKAASGADETWSGEKTIERLNDLEKRVRQLERKYKQEYSPATSLRARSMVQNFCKHLTPMDPVGLFFERVGRNLDGGYVMAKHYAESGIAYSLGIKSDVSWDIGMVERGYKIFQYDHTIDALPFEHPYFNFRKQGITGETSAHGMFSSLSRQIQENDHFNETEMILKMDIEGHEWSVFNDIAEDNIRCFSQILVEIHGLKDVDKLVWQRTRLPGLEKLAKTHQVVHVHANNNSELRIIGGYPIPTTMELTLLRKDICDFKPCKRNFPTEIDQPNNPNYAEHILGTFQF</sequence>
<dbReference type="GO" id="GO:0032259">
    <property type="term" value="P:methylation"/>
    <property type="evidence" value="ECO:0007669"/>
    <property type="project" value="UniProtKB-KW"/>
</dbReference>
<keyword evidence="2" id="KW-0808">Transferase</keyword>
<dbReference type="InterPro" id="IPR025714">
    <property type="entry name" value="Methyltranfer_dom"/>
</dbReference>
<keyword evidence="3" id="KW-1185">Reference proteome</keyword>
<name>A0A1I4FS60_9HYPH</name>
<dbReference type="GO" id="GO:0008168">
    <property type="term" value="F:methyltransferase activity"/>
    <property type="evidence" value="ECO:0007669"/>
    <property type="project" value="UniProtKB-KW"/>
</dbReference>
<organism evidence="2 3">
    <name type="scientific">Pseudovibrio ascidiaceicola</name>
    <dbReference type="NCBI Taxonomy" id="285279"/>
    <lineage>
        <taxon>Bacteria</taxon>
        <taxon>Pseudomonadati</taxon>
        <taxon>Pseudomonadota</taxon>
        <taxon>Alphaproteobacteria</taxon>
        <taxon>Hyphomicrobiales</taxon>
        <taxon>Stappiaceae</taxon>
        <taxon>Pseudovibrio</taxon>
    </lineage>
</organism>
<proteinExistence type="predicted"/>
<reference evidence="2 3" key="1">
    <citation type="submission" date="2016-10" db="EMBL/GenBank/DDBJ databases">
        <authorList>
            <person name="Varghese N."/>
            <person name="Submissions S."/>
        </authorList>
    </citation>
    <scope>NUCLEOTIDE SEQUENCE [LARGE SCALE GENOMIC DNA]</scope>
    <source>
        <strain evidence="2 3">DSM 16392</strain>
    </source>
</reference>
<dbReference type="PANTHER" id="PTHR32026:SF10">
    <property type="entry name" value="METHYLTRANSFERASE-LIKE PROTEIN 24-RELATED"/>
    <property type="match status" value="1"/>
</dbReference>
<comment type="caution">
    <text evidence="2">The sequence shown here is derived from an EMBL/GenBank/DDBJ whole genome shotgun (WGS) entry which is preliminary data.</text>
</comment>
<dbReference type="Pfam" id="PF13383">
    <property type="entry name" value="Methyltransf_22"/>
    <property type="match status" value="1"/>
</dbReference>
<dbReference type="Proteomes" id="UP000199598">
    <property type="component" value="Unassembled WGS sequence"/>
</dbReference>
<keyword evidence="2" id="KW-0489">Methyltransferase</keyword>
<evidence type="ECO:0000313" key="2">
    <source>
        <dbReference type="EMBL" id="SFL19511.1"/>
    </source>
</evidence>
<gene>
    <name evidence="2" type="ORF">SAMN04488518_1217</name>
</gene>